<evidence type="ECO:0000313" key="3">
    <source>
        <dbReference type="Proteomes" id="UP001219525"/>
    </source>
</evidence>
<feature type="region of interest" description="Disordered" evidence="1">
    <location>
        <begin position="86"/>
        <end position="134"/>
    </location>
</feature>
<keyword evidence="3" id="KW-1185">Reference proteome</keyword>
<protein>
    <submittedName>
        <fullName evidence="2">Uncharacterized protein</fullName>
    </submittedName>
</protein>
<proteinExistence type="predicted"/>
<comment type="caution">
    <text evidence="2">The sequence shown here is derived from an EMBL/GenBank/DDBJ whole genome shotgun (WGS) entry which is preliminary data.</text>
</comment>
<evidence type="ECO:0000313" key="2">
    <source>
        <dbReference type="EMBL" id="KAJ7226002.1"/>
    </source>
</evidence>
<sequence length="504" mass="55653">MNHSSIEDINNLTRKFTGVRALNPSPKSASSAIQLLVQKAVTVNWPSVADKDWTLPERKKGQTGEDRVTHLARQLVQKGVLAIPQPFAPKSSPLSSVPDSDANVDDAGKVIDDAEKATNDATNDDTTTDDAEKVTKDTAKVNDIEKQKGHEDPSSVVVYSFEETPGMCDPKLPVPEFTICTLAEDPAEQDLEVVHWSFCLPVDPIDLVAPDPVMDYDPEKKTTRARVTRLIVVDFTAQAQPRVEVTRFNWLEVMTDPYFRRAALSTDLKSLLESLVKSKWSPFSNEASCEIYWALASHPDVPKIGPIARVMDTWHVGNIEYLVNENSPIPVTASSKYCQRVLLVVCPYKAPIEAKSGKILKPKDAAAVAWLKQAVAQDASLADTIERIKSTKKGQPVQELVQWMTAVAKILSDYGRVPHRVADDFESVSGQKISKVNQQRVRLLKAFSDLPKGAKRSTARQALNLYLGSNQIAGMESFGRKLTALETEHLEIREARGASSSEEE</sequence>
<organism evidence="2 3">
    <name type="scientific">Mycena pura</name>
    <dbReference type="NCBI Taxonomy" id="153505"/>
    <lineage>
        <taxon>Eukaryota</taxon>
        <taxon>Fungi</taxon>
        <taxon>Dikarya</taxon>
        <taxon>Basidiomycota</taxon>
        <taxon>Agaricomycotina</taxon>
        <taxon>Agaricomycetes</taxon>
        <taxon>Agaricomycetidae</taxon>
        <taxon>Agaricales</taxon>
        <taxon>Marasmiineae</taxon>
        <taxon>Mycenaceae</taxon>
        <taxon>Mycena</taxon>
    </lineage>
</organism>
<reference evidence="2" key="1">
    <citation type="submission" date="2023-03" db="EMBL/GenBank/DDBJ databases">
        <title>Massive genome expansion in bonnet fungi (Mycena s.s.) driven by repeated elements and novel gene families across ecological guilds.</title>
        <authorList>
            <consortium name="Lawrence Berkeley National Laboratory"/>
            <person name="Harder C.B."/>
            <person name="Miyauchi S."/>
            <person name="Viragh M."/>
            <person name="Kuo A."/>
            <person name="Thoen E."/>
            <person name="Andreopoulos B."/>
            <person name="Lu D."/>
            <person name="Skrede I."/>
            <person name="Drula E."/>
            <person name="Henrissat B."/>
            <person name="Morin E."/>
            <person name="Kohler A."/>
            <person name="Barry K."/>
            <person name="LaButti K."/>
            <person name="Morin E."/>
            <person name="Salamov A."/>
            <person name="Lipzen A."/>
            <person name="Mereny Z."/>
            <person name="Hegedus B."/>
            <person name="Baldrian P."/>
            <person name="Stursova M."/>
            <person name="Weitz H."/>
            <person name="Taylor A."/>
            <person name="Grigoriev I.V."/>
            <person name="Nagy L.G."/>
            <person name="Martin F."/>
            <person name="Kauserud H."/>
        </authorList>
    </citation>
    <scope>NUCLEOTIDE SEQUENCE</scope>
    <source>
        <strain evidence="2">9144</strain>
    </source>
</reference>
<feature type="compositionally biased region" description="Basic and acidic residues" evidence="1">
    <location>
        <begin position="106"/>
        <end position="118"/>
    </location>
</feature>
<dbReference type="Proteomes" id="UP001219525">
    <property type="component" value="Unassembled WGS sequence"/>
</dbReference>
<gene>
    <name evidence="2" type="ORF">GGX14DRAFT_386698</name>
</gene>
<name>A0AAD6YQB5_9AGAR</name>
<evidence type="ECO:0000256" key="1">
    <source>
        <dbReference type="SAM" id="MobiDB-lite"/>
    </source>
</evidence>
<dbReference type="AlphaFoldDB" id="A0AAD6YQB5"/>
<accession>A0AAD6YQB5</accession>
<dbReference type="EMBL" id="JARJCW010000004">
    <property type="protein sequence ID" value="KAJ7226002.1"/>
    <property type="molecule type" value="Genomic_DNA"/>
</dbReference>